<feature type="transmembrane region" description="Helical" evidence="9">
    <location>
        <begin position="210"/>
        <end position="229"/>
    </location>
</feature>
<sequence length="314" mass="32979">MNNRKKLLKDQRILLAFVIVAIIAVVSMINPKFIAVKNLITIFQQISVIGILTMAMSMLLISGGIDLSVGNIMVLSGVVMAQIINTSRNIPLAVAAGIGAAVACGVLNGFVIAKSKCIPLIITLGTSQVFYGLALTISGGRIMSFGGAFNAIGKTKLFDVFPVMLFVLAAMVMLSYFLMNKTKFGRRIVAIGGNEKNAFLSGINVTRYKIIIYAIAGFFCAIAAVIFSARIDSITANAGTGYETSALTAAIIGGVTFDGGKGTVSGAFLGCVLMGVISNAMNILQVETYIQTIITGAIIVCAVVLSNINNIKKK</sequence>
<dbReference type="EMBL" id="ADLK01000009">
    <property type="protein sequence ID" value="KMW22446.1"/>
    <property type="molecule type" value="Genomic_DNA"/>
</dbReference>
<evidence type="ECO:0000256" key="3">
    <source>
        <dbReference type="ARBA" id="ARBA00022475"/>
    </source>
</evidence>
<keyword evidence="7 9" id="KW-0472">Membrane</keyword>
<dbReference type="GO" id="GO:0022857">
    <property type="term" value="F:transmembrane transporter activity"/>
    <property type="evidence" value="ECO:0007669"/>
    <property type="project" value="InterPro"/>
</dbReference>
<dbReference type="Pfam" id="PF02653">
    <property type="entry name" value="BPD_transp_2"/>
    <property type="match status" value="1"/>
</dbReference>
<gene>
    <name evidence="10" type="ORF">HMPREF9470_01325</name>
</gene>
<feature type="transmembrane region" description="Helical" evidence="9">
    <location>
        <begin position="68"/>
        <end position="84"/>
    </location>
</feature>
<dbReference type="RefSeq" id="WP_007862968.1">
    <property type="nucleotide sequence ID" value="NZ_KQ235876.1"/>
</dbReference>
<evidence type="ECO:0000256" key="9">
    <source>
        <dbReference type="SAM" id="Phobius"/>
    </source>
</evidence>
<organism evidence="10 11">
    <name type="scientific">[Clostridium] citroniae WAL-19142</name>
    <dbReference type="NCBI Taxonomy" id="742734"/>
    <lineage>
        <taxon>Bacteria</taxon>
        <taxon>Bacillati</taxon>
        <taxon>Bacillota</taxon>
        <taxon>Clostridia</taxon>
        <taxon>Lachnospirales</taxon>
        <taxon>Lachnospiraceae</taxon>
        <taxon>Enterocloster</taxon>
    </lineage>
</organism>
<dbReference type="Proteomes" id="UP000037392">
    <property type="component" value="Unassembled WGS sequence"/>
</dbReference>
<evidence type="ECO:0000313" key="10">
    <source>
        <dbReference type="EMBL" id="KMW22446.1"/>
    </source>
</evidence>
<feature type="transmembrane region" description="Helical" evidence="9">
    <location>
        <begin position="289"/>
        <end position="308"/>
    </location>
</feature>
<keyword evidence="5 9" id="KW-0812">Transmembrane</keyword>
<dbReference type="InterPro" id="IPR001851">
    <property type="entry name" value="ABC_transp_permease"/>
</dbReference>
<reference evidence="10 11" key="1">
    <citation type="submission" date="2011-04" db="EMBL/GenBank/DDBJ databases">
        <title>The Genome Sequence of Clostridium citroniae WAL-19142.</title>
        <authorList>
            <consortium name="The Broad Institute Genome Sequencing Platform"/>
            <person name="Earl A."/>
            <person name="Ward D."/>
            <person name="Feldgarden M."/>
            <person name="Gevers D."/>
            <person name="Warren Y.A."/>
            <person name="Tyrrell K.L."/>
            <person name="Citron D.M."/>
            <person name="Goldstein E.J."/>
            <person name="Daigneault M."/>
            <person name="Allen-Vercoe E."/>
            <person name="Young S.K."/>
            <person name="Zeng Q."/>
            <person name="Gargeya S."/>
            <person name="Fitzgerald M."/>
            <person name="Haas B."/>
            <person name="Abouelleil A."/>
            <person name="Alvarado L."/>
            <person name="Arachchi H.M."/>
            <person name="Berlin A."/>
            <person name="Brown A."/>
            <person name="Chapman S.B."/>
            <person name="Chen Z."/>
            <person name="Dunbar C."/>
            <person name="Freedman E."/>
            <person name="Gearin G."/>
            <person name="Gellesch M."/>
            <person name="Goldberg J."/>
            <person name="Griggs A."/>
            <person name="Gujja S."/>
            <person name="Heilman E.R."/>
            <person name="Heiman D."/>
            <person name="Howarth C."/>
            <person name="Larson L."/>
            <person name="Lui A."/>
            <person name="MacDonald P.J."/>
            <person name="Mehta T."/>
            <person name="Montmayeur A."/>
            <person name="Murphy C."/>
            <person name="Neiman D."/>
            <person name="Pearson M."/>
            <person name="Priest M."/>
            <person name="Roberts A."/>
            <person name="Saif S."/>
            <person name="Shea T."/>
            <person name="Shenoy N."/>
            <person name="Sisk P."/>
            <person name="Stolte C."/>
            <person name="Sykes S."/>
            <person name="White J."/>
            <person name="Yandava C."/>
            <person name="Wortman J."/>
            <person name="Nusbaum C."/>
            <person name="Birren B."/>
        </authorList>
    </citation>
    <scope>NUCLEOTIDE SEQUENCE [LARGE SCALE GENOMIC DNA]</scope>
    <source>
        <strain evidence="10 11">WAL-19142</strain>
    </source>
</reference>
<feature type="transmembrane region" description="Helical" evidence="9">
    <location>
        <begin position="12"/>
        <end position="30"/>
    </location>
</feature>
<protein>
    <recommendedName>
        <fullName evidence="8">Autoinducer 2 import system permease protein LsrD</fullName>
    </recommendedName>
</protein>
<feature type="transmembrane region" description="Helical" evidence="9">
    <location>
        <begin position="42"/>
        <end position="61"/>
    </location>
</feature>
<keyword evidence="2" id="KW-0813">Transport</keyword>
<keyword evidence="3" id="KW-1003">Cell membrane</keyword>
<feature type="transmembrane region" description="Helical" evidence="9">
    <location>
        <begin position="120"/>
        <end position="140"/>
    </location>
</feature>
<comment type="subcellular location">
    <subcellularLocation>
        <location evidence="1">Cell membrane</location>
        <topology evidence="1">Multi-pass membrane protein</topology>
    </subcellularLocation>
</comment>
<evidence type="ECO:0000256" key="4">
    <source>
        <dbReference type="ARBA" id="ARBA00022519"/>
    </source>
</evidence>
<dbReference type="GO" id="GO:0005886">
    <property type="term" value="C:plasma membrane"/>
    <property type="evidence" value="ECO:0007669"/>
    <property type="project" value="UniProtKB-SubCell"/>
</dbReference>
<dbReference type="AlphaFoldDB" id="A0A0J9CD97"/>
<dbReference type="PANTHER" id="PTHR32196:SF71">
    <property type="entry name" value="AUTOINDUCER 2 IMPORT SYSTEM PERMEASE PROTEIN LSRD"/>
    <property type="match status" value="1"/>
</dbReference>
<accession>A0A0J9CD97</accession>
<feature type="transmembrane region" description="Helical" evidence="9">
    <location>
        <begin position="90"/>
        <end position="113"/>
    </location>
</feature>
<feature type="transmembrane region" description="Helical" evidence="9">
    <location>
        <begin position="160"/>
        <end position="179"/>
    </location>
</feature>
<keyword evidence="6 9" id="KW-1133">Transmembrane helix</keyword>
<evidence type="ECO:0000256" key="6">
    <source>
        <dbReference type="ARBA" id="ARBA00022989"/>
    </source>
</evidence>
<comment type="caution">
    <text evidence="10">The sequence shown here is derived from an EMBL/GenBank/DDBJ whole genome shotgun (WGS) entry which is preliminary data.</text>
</comment>
<evidence type="ECO:0000256" key="8">
    <source>
        <dbReference type="ARBA" id="ARBA00039381"/>
    </source>
</evidence>
<dbReference type="PATRIC" id="fig|742734.4.peg.1420"/>
<evidence type="ECO:0000256" key="2">
    <source>
        <dbReference type="ARBA" id="ARBA00022448"/>
    </source>
</evidence>
<dbReference type="GeneID" id="93165813"/>
<dbReference type="PANTHER" id="PTHR32196">
    <property type="entry name" value="ABC TRANSPORTER PERMEASE PROTEIN YPHD-RELATED-RELATED"/>
    <property type="match status" value="1"/>
</dbReference>
<dbReference type="CDD" id="cd06579">
    <property type="entry name" value="TM_PBP1_transp_AraH_like"/>
    <property type="match status" value="1"/>
</dbReference>
<proteinExistence type="predicted"/>
<name>A0A0J9CD97_9FIRM</name>
<keyword evidence="4" id="KW-0997">Cell inner membrane</keyword>
<evidence type="ECO:0000256" key="7">
    <source>
        <dbReference type="ARBA" id="ARBA00023136"/>
    </source>
</evidence>
<evidence type="ECO:0000256" key="5">
    <source>
        <dbReference type="ARBA" id="ARBA00022692"/>
    </source>
</evidence>
<evidence type="ECO:0000313" key="11">
    <source>
        <dbReference type="Proteomes" id="UP000037392"/>
    </source>
</evidence>
<feature type="transmembrane region" description="Helical" evidence="9">
    <location>
        <begin position="264"/>
        <end position="283"/>
    </location>
</feature>
<dbReference type="OrthoDB" id="9789111at2"/>
<evidence type="ECO:0000256" key="1">
    <source>
        <dbReference type="ARBA" id="ARBA00004651"/>
    </source>
</evidence>
<feature type="transmembrane region" description="Helical" evidence="9">
    <location>
        <begin position="241"/>
        <end position="257"/>
    </location>
</feature>